<sequence length="315" mass="35407">MEPIHYSSNDMWWGTLGTVRPFSNFHPNRDVMEIHNALDRKDVGTLVNILTNRNNAQRQVIAAEYKQTTNKDLIASLKKALSGDLEDLLLDLMMLPEHFDAQRLQDAMAGLGTDEEGLMEILSTRSREQLQHINNAFQQRFKKDLEKELRGETSGDFAKLVVALLKKADSPTLVQKDVEALAASLSGKKANAASWIEIMTSRNSAHLNNVLMELELQLGQPVEQTLEKRFSGDFQMGLKVLVQCIQSPEVYLAKRLSTMKTSMVHGIMVSHCEEDLLCIRAAFLKLTGNSLYSALQKHFKGEHLQALLGICRSED</sequence>
<keyword evidence="2 4" id="KW-0677">Repeat</keyword>
<dbReference type="InterPro" id="IPR037104">
    <property type="entry name" value="Annexin_sf"/>
</dbReference>
<dbReference type="PROSITE" id="PS51897">
    <property type="entry name" value="ANNEXIN_2"/>
    <property type="match status" value="3"/>
</dbReference>
<dbReference type="AlphaFoldDB" id="A0A834BUC9"/>
<organism evidence="5 6">
    <name type="scientific">Oryzias melastigma</name>
    <name type="common">Marine medaka</name>
    <dbReference type="NCBI Taxonomy" id="30732"/>
    <lineage>
        <taxon>Eukaryota</taxon>
        <taxon>Metazoa</taxon>
        <taxon>Chordata</taxon>
        <taxon>Craniata</taxon>
        <taxon>Vertebrata</taxon>
        <taxon>Euteleostomi</taxon>
        <taxon>Actinopterygii</taxon>
        <taxon>Neopterygii</taxon>
        <taxon>Teleostei</taxon>
        <taxon>Neoteleostei</taxon>
        <taxon>Acanthomorphata</taxon>
        <taxon>Ovalentaria</taxon>
        <taxon>Atherinomorphae</taxon>
        <taxon>Beloniformes</taxon>
        <taxon>Adrianichthyidae</taxon>
        <taxon>Oryziinae</taxon>
        <taxon>Oryzias</taxon>
    </lineage>
</organism>
<keyword evidence="4" id="KW-0106">Calcium</keyword>
<reference evidence="5" key="1">
    <citation type="journal article" name="BMC Genomics">
        <title>Long-read sequencing and de novo genome assembly of marine medaka (Oryzias melastigma).</title>
        <authorList>
            <person name="Liang P."/>
            <person name="Saqib H.S.A."/>
            <person name="Ni X."/>
            <person name="Shen Y."/>
        </authorList>
    </citation>
    <scope>NUCLEOTIDE SEQUENCE</scope>
    <source>
        <strain evidence="5">Bigg-433</strain>
    </source>
</reference>
<dbReference type="PANTHER" id="PTHR10502:SF8">
    <property type="entry name" value="ANNEXIN"/>
    <property type="match status" value="1"/>
</dbReference>
<dbReference type="SUPFAM" id="SSF47874">
    <property type="entry name" value="Annexin"/>
    <property type="match status" value="1"/>
</dbReference>
<dbReference type="GO" id="GO:0005544">
    <property type="term" value="F:calcium-dependent phospholipid binding"/>
    <property type="evidence" value="ECO:0007669"/>
    <property type="project" value="UniProtKB-KW"/>
</dbReference>
<dbReference type="InterPro" id="IPR018252">
    <property type="entry name" value="Annexin_repeat_CS"/>
</dbReference>
<evidence type="ECO:0000313" key="6">
    <source>
        <dbReference type="Proteomes" id="UP000646548"/>
    </source>
</evidence>
<evidence type="ECO:0000313" key="5">
    <source>
        <dbReference type="EMBL" id="KAF6717574.1"/>
    </source>
</evidence>
<protein>
    <recommendedName>
        <fullName evidence="4">Annexin</fullName>
    </recommendedName>
</protein>
<keyword evidence="3 4" id="KW-0041">Annexin</keyword>
<dbReference type="PROSITE" id="PS00223">
    <property type="entry name" value="ANNEXIN_1"/>
    <property type="match status" value="1"/>
</dbReference>
<proteinExistence type="inferred from homology"/>
<dbReference type="GO" id="GO:0005509">
    <property type="term" value="F:calcium ion binding"/>
    <property type="evidence" value="ECO:0007669"/>
    <property type="project" value="InterPro"/>
</dbReference>
<keyword evidence="4" id="KW-0111">Calcium/phospholipid-binding</keyword>
<name>A0A834BUC9_ORYME</name>
<dbReference type="InterPro" id="IPR018502">
    <property type="entry name" value="Annexin_repeat"/>
</dbReference>
<comment type="similarity">
    <text evidence="1 4">Belongs to the annexin family.</text>
</comment>
<dbReference type="EMBL" id="WKFB01000830">
    <property type="protein sequence ID" value="KAF6717574.1"/>
    <property type="molecule type" value="Genomic_DNA"/>
</dbReference>
<dbReference type="PANTHER" id="PTHR10502">
    <property type="entry name" value="ANNEXIN"/>
    <property type="match status" value="1"/>
</dbReference>
<comment type="caution">
    <text evidence="5">The sequence shown here is derived from an EMBL/GenBank/DDBJ whole genome shotgun (WGS) entry which is preliminary data.</text>
</comment>
<gene>
    <name evidence="5" type="ORF">FQA47_020195</name>
</gene>
<dbReference type="Pfam" id="PF00191">
    <property type="entry name" value="Annexin"/>
    <property type="match status" value="4"/>
</dbReference>
<evidence type="ECO:0000256" key="3">
    <source>
        <dbReference type="ARBA" id="ARBA00023216"/>
    </source>
</evidence>
<dbReference type="GO" id="GO:0012506">
    <property type="term" value="C:vesicle membrane"/>
    <property type="evidence" value="ECO:0007669"/>
    <property type="project" value="TreeGrafter"/>
</dbReference>
<dbReference type="SMART" id="SM00335">
    <property type="entry name" value="ANX"/>
    <property type="match status" value="4"/>
</dbReference>
<evidence type="ECO:0000256" key="2">
    <source>
        <dbReference type="ARBA" id="ARBA00022737"/>
    </source>
</evidence>
<dbReference type="GO" id="GO:0005886">
    <property type="term" value="C:plasma membrane"/>
    <property type="evidence" value="ECO:0007669"/>
    <property type="project" value="TreeGrafter"/>
</dbReference>
<evidence type="ECO:0000256" key="1">
    <source>
        <dbReference type="ARBA" id="ARBA00007831"/>
    </source>
</evidence>
<dbReference type="GO" id="GO:0001786">
    <property type="term" value="F:phosphatidylserine binding"/>
    <property type="evidence" value="ECO:0007669"/>
    <property type="project" value="TreeGrafter"/>
</dbReference>
<dbReference type="GO" id="GO:0005737">
    <property type="term" value="C:cytoplasm"/>
    <property type="evidence" value="ECO:0007669"/>
    <property type="project" value="TreeGrafter"/>
</dbReference>
<dbReference type="InterPro" id="IPR001464">
    <property type="entry name" value="Annexin"/>
</dbReference>
<dbReference type="Proteomes" id="UP000646548">
    <property type="component" value="Unassembled WGS sequence"/>
</dbReference>
<dbReference type="Gene3D" id="1.10.220.10">
    <property type="entry name" value="Annexin"/>
    <property type="match status" value="4"/>
</dbReference>
<evidence type="ECO:0000256" key="4">
    <source>
        <dbReference type="RuleBase" id="RU003540"/>
    </source>
</evidence>
<dbReference type="FunFam" id="1.10.220.10:FF:000003">
    <property type="entry name" value="Annexin"/>
    <property type="match status" value="1"/>
</dbReference>
<accession>A0A834BUC9</accession>
<dbReference type="PRINTS" id="PR00196">
    <property type="entry name" value="ANNEXIN"/>
</dbReference>
<comment type="domain">
    <text evidence="4">A pair of annexin repeats may form one binding site for calcium and phospholipid.</text>
</comment>
<dbReference type="GO" id="GO:0005634">
    <property type="term" value="C:nucleus"/>
    <property type="evidence" value="ECO:0007669"/>
    <property type="project" value="TreeGrafter"/>
</dbReference>